<dbReference type="AlphaFoldDB" id="A0A4S3ZWY3"/>
<comment type="caution">
    <text evidence="1">The sequence shown here is derived from an EMBL/GenBank/DDBJ whole genome shotgun (WGS) entry which is preliminary data.</text>
</comment>
<dbReference type="Proteomes" id="UP000310754">
    <property type="component" value="Unassembled WGS sequence"/>
</dbReference>
<dbReference type="RefSeq" id="WP_190236010.1">
    <property type="nucleotide sequence ID" value="NZ_SSOA01000004.1"/>
</dbReference>
<keyword evidence="2" id="KW-1185">Reference proteome</keyword>
<evidence type="ECO:0000313" key="1">
    <source>
        <dbReference type="EMBL" id="THF50347.1"/>
    </source>
</evidence>
<name>A0A4S3ZWY3_9HYPH</name>
<proteinExistence type="predicted"/>
<protein>
    <submittedName>
        <fullName evidence="1">Uncharacterized protein</fullName>
    </submittedName>
</protein>
<reference evidence="1 2" key="1">
    <citation type="submission" date="2019-04" db="EMBL/GenBank/DDBJ databases">
        <title>Rhizobium terrae sp. nov., isolated from a paddy soil.</title>
        <authorList>
            <person name="Lin S.-Y."/>
            <person name="Hameed A."/>
            <person name="Huang H.-I."/>
            <person name="Young C.-C."/>
        </authorList>
    </citation>
    <scope>NUCLEOTIDE SEQUENCE [LARGE SCALE GENOMIC DNA]</scope>
    <source>
        <strain evidence="1 2">CC-HIH110</strain>
    </source>
</reference>
<evidence type="ECO:0000313" key="2">
    <source>
        <dbReference type="Proteomes" id="UP000310754"/>
    </source>
</evidence>
<gene>
    <name evidence="1" type="ORF">E6C51_11495</name>
</gene>
<accession>A0A4S3ZWY3</accession>
<organism evidence="1 2">
    <name type="scientific">Allorhizobium terrae</name>
    <dbReference type="NCBI Taxonomy" id="1848972"/>
    <lineage>
        <taxon>Bacteria</taxon>
        <taxon>Pseudomonadati</taxon>
        <taxon>Pseudomonadota</taxon>
        <taxon>Alphaproteobacteria</taxon>
        <taxon>Hyphomicrobiales</taxon>
        <taxon>Rhizobiaceae</taxon>
        <taxon>Rhizobium/Agrobacterium group</taxon>
        <taxon>Allorhizobium</taxon>
    </lineage>
</organism>
<sequence>MSYFTDKVAIEIWKARWYGIPVQDLVAKYRENPFRFYEVWEEKKNVGTRLEAYEQLKRENPLLAANTNPVCHVPKRKVIHRRTFEGGQIEMFQS</sequence>
<dbReference type="EMBL" id="SSOA01000004">
    <property type="protein sequence ID" value="THF50347.1"/>
    <property type="molecule type" value="Genomic_DNA"/>
</dbReference>